<evidence type="ECO:0000313" key="1">
    <source>
        <dbReference type="EMBL" id="RHN09291.1"/>
    </source>
</evidence>
<sequence>MGHVNVPEGLKEIIQQNNEKAYPQIIMEQASYPYLFHLSDIRENLIAFLPVTKQMHVLERNAGCGALTGKLLSMALHVTAVVESEEEADILRVRYETAGSLTVLVVPASDTKPETNVLYQDQAYDMILIAGEFSKFQNELSCMREHLSDNGKLYVADANRLGLKYFAGCQEEYRGGYFAGLENYDKDPERFTEDDRHGEARVYTRKEYEQILKEAGFSGIYSYYPYPDHKFPSCIYSDEYLPGRGELSDNRRNFDRDRLQLFDEKKVFDTVLAEGLFGELANSFLIEAGNRTGEQRVIYSKYSNERARQFAIRTDICKKADGEKSVRKYALYPEGREHICHMEKSYEKLSSCYADSNGKIRFCACHTKNDAAVSGFDPGVTLQDVMERAIERNQTELVKRILDDYAKRIMEYGGKHLFTPTEDFRKVFGEVHFTEETEAVDICDIDMIFANILIPAGSEMKIEEAEWTVIDYEWTFFFPVPKLFVLYRALYFAYYQIMGGKGTPLDELLAAYGISKELKEQFGRMEENFQAYLGKGSVPVRNMQRVMGTKIVPLEQLLRQDAGNVQIEEMQNVPFRVRKILYHIDRQEYQDGSVVCCGWALAKTWNGKVLPVNIKAVMPDGTVVTAELKRYPRADVADALKLRRTCDVNLNLGFDCVFIVPRETEWKLIFSLGKRSAEYDYQNK</sequence>
<comment type="caution">
    <text evidence="1">The sequence shown here is derived from an EMBL/GenBank/DDBJ whole genome shotgun (WGS) entry which is preliminary data.</text>
</comment>
<organism evidence="1 2">
    <name type="scientific">Roseburia intestinalis</name>
    <dbReference type="NCBI Taxonomy" id="166486"/>
    <lineage>
        <taxon>Bacteria</taxon>
        <taxon>Bacillati</taxon>
        <taxon>Bacillota</taxon>
        <taxon>Clostridia</taxon>
        <taxon>Lachnospirales</taxon>
        <taxon>Lachnospiraceae</taxon>
        <taxon>Roseburia</taxon>
    </lineage>
</organism>
<dbReference type="EMBL" id="QRQN01000007">
    <property type="protein sequence ID" value="RHN09291.1"/>
    <property type="molecule type" value="Genomic_DNA"/>
</dbReference>
<proteinExistence type="predicted"/>
<gene>
    <name evidence="1" type="ORF">DWZ31_07585</name>
</gene>
<dbReference type="Gene3D" id="3.40.50.150">
    <property type="entry name" value="Vaccinia Virus protein VP39"/>
    <property type="match status" value="1"/>
</dbReference>
<protein>
    <recommendedName>
        <fullName evidence="3">Class I SAM-dependent methyltransferase</fullName>
    </recommendedName>
</protein>
<reference evidence="1 2" key="1">
    <citation type="submission" date="2018-08" db="EMBL/GenBank/DDBJ databases">
        <title>A genome reference for cultivated species of the human gut microbiota.</title>
        <authorList>
            <person name="Zou Y."/>
            <person name="Xue W."/>
            <person name="Luo G."/>
        </authorList>
    </citation>
    <scope>NUCLEOTIDE SEQUENCE [LARGE SCALE GENOMIC DNA]</scope>
    <source>
        <strain evidence="1 2">AF31-21AC</strain>
    </source>
</reference>
<dbReference type="Proteomes" id="UP000283586">
    <property type="component" value="Unassembled WGS sequence"/>
</dbReference>
<name>A0A3R6JFW7_9FIRM</name>
<dbReference type="InterPro" id="IPR029063">
    <property type="entry name" value="SAM-dependent_MTases_sf"/>
</dbReference>
<dbReference type="RefSeq" id="WP_118488548.1">
    <property type="nucleotide sequence ID" value="NZ_QRQN01000007.1"/>
</dbReference>
<dbReference type="SUPFAM" id="SSF53335">
    <property type="entry name" value="S-adenosyl-L-methionine-dependent methyltransferases"/>
    <property type="match status" value="1"/>
</dbReference>
<evidence type="ECO:0008006" key="3">
    <source>
        <dbReference type="Google" id="ProtNLM"/>
    </source>
</evidence>
<evidence type="ECO:0000313" key="2">
    <source>
        <dbReference type="Proteomes" id="UP000283586"/>
    </source>
</evidence>
<dbReference type="AlphaFoldDB" id="A0A3R6JFW7"/>
<accession>A0A3R6JFW7</accession>